<dbReference type="Proteomes" id="UP001151760">
    <property type="component" value="Unassembled WGS sequence"/>
</dbReference>
<proteinExistence type="inferred from homology"/>
<feature type="domain" description="DNA helicase Pif1-like DEAD-box helicase" evidence="3">
    <location>
        <begin position="759"/>
        <end position="864"/>
    </location>
</feature>
<reference evidence="5" key="1">
    <citation type="journal article" date="2022" name="Int. J. Mol. Sci.">
        <title>Draft Genome of Tanacetum Coccineum: Genomic Comparison of Closely Related Tanacetum-Family Plants.</title>
        <authorList>
            <person name="Yamashiro T."/>
            <person name="Shiraishi A."/>
            <person name="Nakayama K."/>
            <person name="Satake H."/>
        </authorList>
    </citation>
    <scope>NUCLEOTIDE SEQUENCE</scope>
</reference>
<evidence type="ECO:0000313" key="5">
    <source>
        <dbReference type="EMBL" id="GJS97505.1"/>
    </source>
</evidence>
<dbReference type="EMBL" id="BQNB010011967">
    <property type="protein sequence ID" value="GJS97505.1"/>
    <property type="molecule type" value="Genomic_DNA"/>
</dbReference>
<keyword evidence="1" id="KW-0234">DNA repair</keyword>
<keyword evidence="1 5" id="KW-0347">Helicase</keyword>
<sequence length="970" mass="112298">MRMDTQKQAKIHPTQANNQGNTLQQVTEAIQPSKRPRGRPRIDELQTCCTGQSDHSTPKPRGRPRKEETKISAISSKQDTPYLENPTLLASDMQNFKEKRVTRQSLRRMNSTQPKRKPDKFGHRDGFDGLSKDYLDHEDPIFPCESCGALLWHAETLRRATDALDQSYSICCSRGKVKLGTELKEPPQLLKDLITNEHDKSASFIDNIRRYNSMFAFTSMGGKVDDTVNYGRGPFCYRIHGENYHRVGSLLPETGKTPKFAQLYIFDTDNEISNRIKAVSKESCTSSKDKKLDHQHATEIRDMLDSINLLVKKFRMAGDFDSTKNKRDIILLQQDGDLKRISKLHPQYLAMQYPLFFPYAEDGYHIDIFHNGVTNYDEKIKGIRVTMKEWFSYRVQERENELSMMLNGRRLFQQFLVDGYTMIEAERMSFNRKQQKELRSETCSKLAKLAEDPESGVQLRGKKGVLSSSFTESPRPDVMTRVFKIKLDSLMKDLKERHIFGHVKGERCSISSFQEKERHRLKGESSPSQRLKDKSSPSPLLVSTRRNQQHLGEAHLSELLDRVTVAVDGEEVDEIKDFYDCRYLSACDAAWRIYGFDIHYRTPPVERLPFLQDEQSAIFDATESIDYTLEKSSVNETKFVQWMELNKTDDFADACYARGLLQDDKEYIDGLLEASQWGIGDYLRSFFVMLLMTDSMSWPEFVWEKRGILWRKMWKISTAYRYPEKNICLTYIEHMLLCNNKTLKNILNMPYPNNEYTMEGYNRGTRKTYLYKTMSDALRSQGHIVLNVASSGIAALLLEGGRTTHYQFAIPINILEDSMCYIPADSKLADLICQAKLIIWDEALMIQLYCYEAFDRILRDICSRNDVVHATINSSYLWQQCTVMNLTVNMRLGSGKTDSEKKEIEDFSNWILNIRNGNIDSKNEGESTVVFPDEMLIPESDDYVGSIIDQTYPQLVQNLWNRHSFRKEPF</sequence>
<evidence type="ECO:0000313" key="6">
    <source>
        <dbReference type="Proteomes" id="UP001151760"/>
    </source>
</evidence>
<feature type="region of interest" description="Disordered" evidence="2">
    <location>
        <begin position="1"/>
        <end position="73"/>
    </location>
</feature>
<feature type="domain" description="Helitron helicase-like" evidence="4">
    <location>
        <begin position="390"/>
        <end position="475"/>
    </location>
</feature>
<keyword evidence="6" id="KW-1185">Reference proteome</keyword>
<comment type="catalytic activity">
    <reaction evidence="1">
        <text>ATP + H2O = ADP + phosphate + H(+)</text>
        <dbReference type="Rhea" id="RHEA:13065"/>
        <dbReference type="ChEBI" id="CHEBI:15377"/>
        <dbReference type="ChEBI" id="CHEBI:15378"/>
        <dbReference type="ChEBI" id="CHEBI:30616"/>
        <dbReference type="ChEBI" id="CHEBI:43474"/>
        <dbReference type="ChEBI" id="CHEBI:456216"/>
        <dbReference type="EC" id="5.6.2.3"/>
    </reaction>
</comment>
<dbReference type="EC" id="5.6.2.3" evidence="1"/>
<evidence type="ECO:0000256" key="2">
    <source>
        <dbReference type="SAM" id="MobiDB-lite"/>
    </source>
</evidence>
<dbReference type="GO" id="GO:0004386">
    <property type="term" value="F:helicase activity"/>
    <property type="evidence" value="ECO:0007669"/>
    <property type="project" value="UniProtKB-KW"/>
</dbReference>
<dbReference type="Gene3D" id="3.40.50.300">
    <property type="entry name" value="P-loop containing nucleotide triphosphate hydrolases"/>
    <property type="match status" value="1"/>
</dbReference>
<accession>A0ABQ5A5A1</accession>
<feature type="region of interest" description="Disordered" evidence="2">
    <location>
        <begin position="102"/>
        <end position="125"/>
    </location>
</feature>
<dbReference type="Pfam" id="PF14214">
    <property type="entry name" value="Helitron_like_N"/>
    <property type="match status" value="1"/>
</dbReference>
<protein>
    <recommendedName>
        <fullName evidence="1">ATP-dependent DNA helicase</fullName>
        <ecNumber evidence="1">5.6.2.3</ecNumber>
    </recommendedName>
</protein>
<evidence type="ECO:0000259" key="3">
    <source>
        <dbReference type="Pfam" id="PF05970"/>
    </source>
</evidence>
<keyword evidence="1" id="KW-0067">ATP-binding</keyword>
<dbReference type="InterPro" id="IPR027417">
    <property type="entry name" value="P-loop_NTPase"/>
</dbReference>
<keyword evidence="1" id="KW-0233">DNA recombination</keyword>
<dbReference type="PANTHER" id="PTHR45786">
    <property type="entry name" value="DNA BINDING PROTEIN-LIKE"/>
    <property type="match status" value="1"/>
</dbReference>
<dbReference type="InterPro" id="IPR010285">
    <property type="entry name" value="DNA_helicase_pif1-like_DEAD"/>
</dbReference>
<name>A0ABQ5A5A1_9ASTR</name>
<keyword evidence="1" id="KW-0378">Hydrolase</keyword>
<keyword evidence="1" id="KW-0227">DNA damage</keyword>
<dbReference type="InterPro" id="IPR025476">
    <property type="entry name" value="Helitron_helicase-like"/>
</dbReference>
<reference evidence="5" key="2">
    <citation type="submission" date="2022-01" db="EMBL/GenBank/DDBJ databases">
        <authorList>
            <person name="Yamashiro T."/>
            <person name="Shiraishi A."/>
            <person name="Satake H."/>
            <person name="Nakayama K."/>
        </authorList>
    </citation>
    <scope>NUCLEOTIDE SEQUENCE</scope>
</reference>
<feature type="region of interest" description="Disordered" evidence="2">
    <location>
        <begin position="515"/>
        <end position="540"/>
    </location>
</feature>
<comment type="cofactor">
    <cofactor evidence="1">
        <name>Mg(2+)</name>
        <dbReference type="ChEBI" id="CHEBI:18420"/>
    </cofactor>
</comment>
<evidence type="ECO:0000259" key="4">
    <source>
        <dbReference type="Pfam" id="PF14214"/>
    </source>
</evidence>
<dbReference type="Pfam" id="PF05970">
    <property type="entry name" value="PIF1"/>
    <property type="match status" value="1"/>
</dbReference>
<keyword evidence="1" id="KW-0547">Nucleotide-binding</keyword>
<evidence type="ECO:0000256" key="1">
    <source>
        <dbReference type="RuleBase" id="RU363044"/>
    </source>
</evidence>
<gene>
    <name evidence="5" type="ORF">Tco_0804473</name>
</gene>
<feature type="compositionally biased region" description="Polar residues" evidence="2">
    <location>
        <begin position="14"/>
        <end position="30"/>
    </location>
</feature>
<dbReference type="PANTHER" id="PTHR45786:SF66">
    <property type="entry name" value="HOOK MOTIF PROTEIN, PUTATIVE-RELATED"/>
    <property type="match status" value="1"/>
</dbReference>
<comment type="similarity">
    <text evidence="1">Belongs to the helicase family.</text>
</comment>
<comment type="caution">
    <text evidence="5">The sequence shown here is derived from an EMBL/GenBank/DDBJ whole genome shotgun (WGS) entry which is preliminary data.</text>
</comment>
<organism evidence="5 6">
    <name type="scientific">Tanacetum coccineum</name>
    <dbReference type="NCBI Taxonomy" id="301880"/>
    <lineage>
        <taxon>Eukaryota</taxon>
        <taxon>Viridiplantae</taxon>
        <taxon>Streptophyta</taxon>
        <taxon>Embryophyta</taxon>
        <taxon>Tracheophyta</taxon>
        <taxon>Spermatophyta</taxon>
        <taxon>Magnoliopsida</taxon>
        <taxon>eudicotyledons</taxon>
        <taxon>Gunneridae</taxon>
        <taxon>Pentapetalae</taxon>
        <taxon>asterids</taxon>
        <taxon>campanulids</taxon>
        <taxon>Asterales</taxon>
        <taxon>Asteraceae</taxon>
        <taxon>Asteroideae</taxon>
        <taxon>Anthemideae</taxon>
        <taxon>Anthemidinae</taxon>
        <taxon>Tanacetum</taxon>
    </lineage>
</organism>